<evidence type="ECO:0000256" key="1">
    <source>
        <dbReference type="ARBA" id="ARBA00023098"/>
    </source>
</evidence>
<reference evidence="3" key="1">
    <citation type="journal article" date="2020" name="Nature">
        <title>Giant virus diversity and host interactions through global metagenomics.</title>
        <authorList>
            <person name="Schulz F."/>
            <person name="Roux S."/>
            <person name="Paez-Espino D."/>
            <person name="Jungbluth S."/>
            <person name="Walsh D.A."/>
            <person name="Denef V.J."/>
            <person name="McMahon K.D."/>
            <person name="Konstantinidis K.T."/>
            <person name="Eloe-Fadrosh E.A."/>
            <person name="Kyrpides N.C."/>
            <person name="Woyke T."/>
        </authorList>
    </citation>
    <scope>NUCLEOTIDE SEQUENCE</scope>
    <source>
        <strain evidence="3">GVMAG-M-3300023174-60</strain>
    </source>
</reference>
<dbReference type="AlphaFoldDB" id="A0A6C0DVB8"/>
<proteinExistence type="predicted"/>
<dbReference type="PANTHER" id="PTHR46394">
    <property type="entry name" value="ANNEXIN"/>
    <property type="match status" value="1"/>
</dbReference>
<dbReference type="SUPFAM" id="SSF52151">
    <property type="entry name" value="FabD/lysophospholipase-like"/>
    <property type="match status" value="1"/>
</dbReference>
<name>A0A6C0DVB8_9ZZZZ</name>
<sequence length="290" mass="32853">MIPQRIYLSGGGTCAIAHIGALLELSNHIPLKAIKEWMGVSAGSLMAMCLCIGYTLKELEEFCLKFDFTNIREYDSVPGWLLHFGIDTGERLYKLLEACLHVKGLSSEFTFKDCYDKFGITLRVVATDLNDAKAIHYSPKDTPNYRIADAVRASMSFPYYFQPHICPVSGHYLIDGGVISNHPLFVLPKEEHSRTLSLLIYGEVEAMTNLIDAGLEDIIMRPIRMVLLAKQELEMKFYDAQIVKICLNKLNTLEFSFNEETKNSIIEIGKKSVINYFKNKSKPNRRHSVS</sequence>
<evidence type="ECO:0000259" key="2">
    <source>
        <dbReference type="PROSITE" id="PS51635"/>
    </source>
</evidence>
<organism evidence="3">
    <name type="scientific">viral metagenome</name>
    <dbReference type="NCBI Taxonomy" id="1070528"/>
    <lineage>
        <taxon>unclassified sequences</taxon>
        <taxon>metagenomes</taxon>
        <taxon>organismal metagenomes</taxon>
    </lineage>
</organism>
<dbReference type="InterPro" id="IPR002641">
    <property type="entry name" value="PNPLA_dom"/>
</dbReference>
<accession>A0A6C0DVB8</accession>
<dbReference type="GO" id="GO:0006629">
    <property type="term" value="P:lipid metabolic process"/>
    <property type="evidence" value="ECO:0007669"/>
    <property type="project" value="UniProtKB-KW"/>
</dbReference>
<dbReference type="EMBL" id="MN739677">
    <property type="protein sequence ID" value="QHT20412.1"/>
    <property type="molecule type" value="Genomic_DNA"/>
</dbReference>
<dbReference type="InterPro" id="IPR052580">
    <property type="entry name" value="Lipid_Hydrolase"/>
</dbReference>
<dbReference type="PROSITE" id="PS51635">
    <property type="entry name" value="PNPLA"/>
    <property type="match status" value="1"/>
</dbReference>
<keyword evidence="1" id="KW-0443">Lipid metabolism</keyword>
<evidence type="ECO:0000313" key="3">
    <source>
        <dbReference type="EMBL" id="QHT20412.1"/>
    </source>
</evidence>
<dbReference type="Gene3D" id="3.40.1090.10">
    <property type="entry name" value="Cytosolic phospholipase A2 catalytic domain"/>
    <property type="match status" value="2"/>
</dbReference>
<dbReference type="Pfam" id="PF01734">
    <property type="entry name" value="Patatin"/>
    <property type="match status" value="1"/>
</dbReference>
<protein>
    <recommendedName>
        <fullName evidence="2">PNPLA domain-containing protein</fullName>
    </recommendedName>
</protein>
<dbReference type="CDD" id="cd07207">
    <property type="entry name" value="Pat_ExoU_VipD_like"/>
    <property type="match status" value="1"/>
</dbReference>
<dbReference type="InterPro" id="IPR016035">
    <property type="entry name" value="Acyl_Trfase/lysoPLipase"/>
</dbReference>
<dbReference type="PANTHER" id="PTHR46394:SF1">
    <property type="entry name" value="PNPLA DOMAIN-CONTAINING PROTEIN"/>
    <property type="match status" value="1"/>
</dbReference>
<feature type="domain" description="PNPLA" evidence="2">
    <location>
        <begin position="6"/>
        <end position="188"/>
    </location>
</feature>